<organism evidence="2 3">
    <name type="scientific">Corallococcus macrosporus</name>
    <dbReference type="NCBI Taxonomy" id="35"/>
    <lineage>
        <taxon>Bacteria</taxon>
        <taxon>Pseudomonadati</taxon>
        <taxon>Myxococcota</taxon>
        <taxon>Myxococcia</taxon>
        <taxon>Myxococcales</taxon>
        <taxon>Cystobacterineae</taxon>
        <taxon>Myxococcaceae</taxon>
        <taxon>Corallococcus</taxon>
    </lineage>
</organism>
<dbReference type="PROSITE" id="PS51257">
    <property type="entry name" value="PROKAR_LIPOPROTEIN"/>
    <property type="match status" value="1"/>
</dbReference>
<evidence type="ECO:0000256" key="1">
    <source>
        <dbReference type="SAM" id="MobiDB-lite"/>
    </source>
</evidence>
<evidence type="ECO:0000313" key="3">
    <source>
        <dbReference type="Proteomes" id="UP000664052"/>
    </source>
</evidence>
<feature type="compositionally biased region" description="Gly residues" evidence="1">
    <location>
        <begin position="503"/>
        <end position="518"/>
    </location>
</feature>
<feature type="compositionally biased region" description="Gly residues" evidence="1">
    <location>
        <begin position="585"/>
        <end position="604"/>
    </location>
</feature>
<feature type="region of interest" description="Disordered" evidence="1">
    <location>
        <begin position="503"/>
        <end position="563"/>
    </location>
</feature>
<feature type="compositionally biased region" description="Gly residues" evidence="1">
    <location>
        <begin position="659"/>
        <end position="684"/>
    </location>
</feature>
<comment type="caution">
    <text evidence="2">The sequence shown here is derived from an EMBL/GenBank/DDBJ whole genome shotgun (WGS) entry which is preliminary data.</text>
</comment>
<dbReference type="Pfam" id="PF11617">
    <property type="entry name" value="Cu-binding_MopE"/>
    <property type="match status" value="1"/>
</dbReference>
<feature type="region of interest" description="Disordered" evidence="1">
    <location>
        <begin position="628"/>
        <end position="706"/>
    </location>
</feature>
<proteinExistence type="predicted"/>
<dbReference type="InterPro" id="IPR021655">
    <property type="entry name" value="Put_metal-bd"/>
</dbReference>
<accession>A0ABS3DL63</accession>
<dbReference type="EMBL" id="JAFIMU010000010">
    <property type="protein sequence ID" value="MBN8232048.1"/>
    <property type="molecule type" value="Genomic_DNA"/>
</dbReference>
<dbReference type="Proteomes" id="UP000664052">
    <property type="component" value="Unassembled WGS sequence"/>
</dbReference>
<protein>
    <submittedName>
        <fullName evidence="2">Metal-binding motif-containing protein</fullName>
    </submittedName>
</protein>
<name>A0ABS3DL63_9BACT</name>
<feature type="region of interest" description="Disordered" evidence="1">
    <location>
        <begin position="583"/>
        <end position="604"/>
    </location>
</feature>
<dbReference type="RefSeq" id="WP_207056555.1">
    <property type="nucleotide sequence ID" value="NZ_JAFIMU010000010.1"/>
</dbReference>
<evidence type="ECO:0000313" key="2">
    <source>
        <dbReference type="EMBL" id="MBN8232048.1"/>
    </source>
</evidence>
<feature type="compositionally biased region" description="Gly residues" evidence="1">
    <location>
        <begin position="693"/>
        <end position="705"/>
    </location>
</feature>
<gene>
    <name evidence="2" type="ORF">JYK02_31490</name>
</gene>
<feature type="compositionally biased region" description="Gly residues" evidence="1">
    <location>
        <begin position="542"/>
        <end position="563"/>
    </location>
</feature>
<keyword evidence="3" id="KW-1185">Reference proteome</keyword>
<feature type="compositionally biased region" description="Low complexity" evidence="1">
    <location>
        <begin position="637"/>
        <end position="650"/>
    </location>
</feature>
<sequence length="735" mass="71390">MYRLCLLGCVLLLAACGEKAPDEGAIRVAVTYGSFKPACLRVEAKDANGHSERTDILSSQFKNADKREVLVAVRRKADWDTALNVTVSSYAAASGNGCDGPFVERHESSGPLPIVAKKFTNFEVLLKASDVDGDGHLAGAMWDEPEDCDDSKPDVHPGAVESCGATVDINCNKLVGCQEAGCGGKSCDDSSACTTGDHCEGSGLDAKCMPGQTKTCTQPTGICDAPQACNPNTGACEAQAVPTGKSCDDGNNCTDMDACGADGKCAGTARTCVSNGQCVQNQGTCNPITGACVFTPLPNTTSCQDPLTCTTSDRCDGSGNCVGTPGTCAPPPCYRVKQQCTASTECEYEVDLNAACSTSGGVPGVCSATAECSPFPYRPSNFDPNAVVAADIGELKTSANVTFNTADQTWSPSSAVTTLASLHVMTITQGAGNPPALLIPVKALELNGSLTITGPLPVILAVYGAATVDQSILATGSILNPNLACGASQGTAGTFGGDTGGGGGGGGNTTAGGNGGKGYDNDQPQGGAGVLRPSGLEPLLGGCPGGNGGSGGPSSAGGKGGAGGGAIQLSVARTLTISKMVSASGNGGEGGKAGGGKGAGGGGGGSGGRIVLEALQLSLTSAARITANGGAGGEGGSSANNAGENGSSGSQDTSIPASGGSGGAVTGGDGGDGGTGTVGPGKGISGSRDGFSGTEGGGGGGGGSVGSIHLRSVQSCTLPVGHVISPPATGGCVAP</sequence>
<reference evidence="2 3" key="1">
    <citation type="submission" date="2021-02" db="EMBL/GenBank/DDBJ databases">
        <title>De Novo genome assembly of isolated myxobacteria.</title>
        <authorList>
            <person name="Stevens D.C."/>
        </authorList>
    </citation>
    <scope>NUCLEOTIDE SEQUENCE [LARGE SCALE GENOMIC DNA]</scope>
    <source>
        <strain evidence="2 3">ATCC 29039</strain>
    </source>
</reference>